<protein>
    <submittedName>
        <fullName evidence="2">Uncharacterized protein</fullName>
    </submittedName>
</protein>
<gene>
    <name evidence="2" type="ORF">A2172_03720</name>
</gene>
<proteinExistence type="predicted"/>
<name>A0A1G1W6H1_9BACT</name>
<keyword evidence="1" id="KW-0472">Membrane</keyword>
<accession>A0A1G1W6H1</accession>
<comment type="caution">
    <text evidence="2">The sequence shown here is derived from an EMBL/GenBank/DDBJ whole genome shotgun (WGS) entry which is preliminary data.</text>
</comment>
<evidence type="ECO:0000313" key="2">
    <source>
        <dbReference type="EMBL" id="OGY23286.1"/>
    </source>
</evidence>
<keyword evidence="1" id="KW-1133">Transmembrane helix</keyword>
<keyword evidence="1" id="KW-0812">Transmembrane</keyword>
<dbReference type="Proteomes" id="UP000176631">
    <property type="component" value="Unassembled WGS sequence"/>
</dbReference>
<evidence type="ECO:0000313" key="3">
    <source>
        <dbReference type="Proteomes" id="UP000176631"/>
    </source>
</evidence>
<evidence type="ECO:0000256" key="1">
    <source>
        <dbReference type="SAM" id="Phobius"/>
    </source>
</evidence>
<organism evidence="2 3">
    <name type="scientific">Candidatus Woykebacteria bacterium RBG_13_40_15</name>
    <dbReference type="NCBI Taxonomy" id="1802593"/>
    <lineage>
        <taxon>Bacteria</taxon>
        <taxon>Candidatus Woykeibacteriota</taxon>
    </lineage>
</organism>
<reference evidence="2 3" key="1">
    <citation type="journal article" date="2016" name="Nat. Commun.">
        <title>Thousands of microbial genomes shed light on interconnected biogeochemical processes in an aquifer system.</title>
        <authorList>
            <person name="Anantharaman K."/>
            <person name="Brown C.T."/>
            <person name="Hug L.A."/>
            <person name="Sharon I."/>
            <person name="Castelle C.J."/>
            <person name="Probst A.J."/>
            <person name="Thomas B.C."/>
            <person name="Singh A."/>
            <person name="Wilkins M.J."/>
            <person name="Karaoz U."/>
            <person name="Brodie E.L."/>
            <person name="Williams K.H."/>
            <person name="Hubbard S.S."/>
            <person name="Banfield J.F."/>
        </authorList>
    </citation>
    <scope>NUCLEOTIDE SEQUENCE [LARGE SCALE GENOMIC DNA]</scope>
</reference>
<dbReference type="AlphaFoldDB" id="A0A1G1W6H1"/>
<sequence>MERLPNSVLEGNGGDLMNNYEKQRELSDTMFLLLAWNIAIGFIFWIFGVTDYFAKGVMLGSVLIFAIGTINEEAKLKRMKKAR</sequence>
<feature type="transmembrane region" description="Helical" evidence="1">
    <location>
        <begin position="30"/>
        <end position="47"/>
    </location>
</feature>
<dbReference type="EMBL" id="MHCP01000027">
    <property type="protein sequence ID" value="OGY23286.1"/>
    <property type="molecule type" value="Genomic_DNA"/>
</dbReference>
<feature type="transmembrane region" description="Helical" evidence="1">
    <location>
        <begin position="53"/>
        <end position="71"/>
    </location>
</feature>
<dbReference type="STRING" id="1802593.A2172_03720"/>